<dbReference type="OrthoDB" id="10361733at2759"/>
<feature type="chain" id="PRO_5032927765" evidence="1">
    <location>
        <begin position="22"/>
        <end position="392"/>
    </location>
</feature>
<organism evidence="2 3">
    <name type="scientific">Symbiodinium natans</name>
    <dbReference type="NCBI Taxonomy" id="878477"/>
    <lineage>
        <taxon>Eukaryota</taxon>
        <taxon>Sar</taxon>
        <taxon>Alveolata</taxon>
        <taxon>Dinophyceae</taxon>
        <taxon>Suessiales</taxon>
        <taxon>Symbiodiniaceae</taxon>
        <taxon>Symbiodinium</taxon>
    </lineage>
</organism>
<accession>A0A812JT61</accession>
<evidence type="ECO:0000256" key="1">
    <source>
        <dbReference type="SAM" id="SignalP"/>
    </source>
</evidence>
<gene>
    <name evidence="2" type="ORF">SNAT2548_LOCUS7526</name>
</gene>
<comment type="caution">
    <text evidence="2">The sequence shown here is derived from an EMBL/GenBank/DDBJ whole genome shotgun (WGS) entry which is preliminary data.</text>
</comment>
<sequence>MSPWLPVTLAIYLVLRHSCVVRLPELSRLNACSVHELTEVFDVLTSWHPVDSPEYVALYALFRESFTRRRGSMDFPSLIAAAPFLALQFRRALHSRSGLGSFALNQMQLYSQRLDRRFGAPHTWSLPQSSVDFYPFGMDPLSMSKEDGTSCATSWAVQESPRDVAAVTPAELVDMILTYCSASKMTPVRPEALVQTSRRSFKTCRHFVDTVLQKEARQGELLCGSSKLAGSLEVDATSIGKWWVPRSHTLLQDQIQALEARSKKHEAYPVHWRILGIRERKSSRIVVKFLRPVSTMKAMLQAVLPRGRPPIESFREIMQSKILDRATRNRSCLYADGAKSWQKASVATGFKCVQVSHTNREYCKVLSDSKVPKNCSTLAGTQCLDSDWGVLK</sequence>
<keyword evidence="1" id="KW-0732">Signal</keyword>
<name>A0A812JT61_9DINO</name>
<feature type="signal peptide" evidence="1">
    <location>
        <begin position="1"/>
        <end position="21"/>
    </location>
</feature>
<protein>
    <submittedName>
        <fullName evidence="2">Uncharacterized protein</fullName>
    </submittedName>
</protein>
<reference evidence="2" key="1">
    <citation type="submission" date="2021-02" db="EMBL/GenBank/DDBJ databases">
        <authorList>
            <person name="Dougan E. K."/>
            <person name="Rhodes N."/>
            <person name="Thang M."/>
            <person name="Chan C."/>
        </authorList>
    </citation>
    <scope>NUCLEOTIDE SEQUENCE</scope>
</reference>
<dbReference type="EMBL" id="CAJNDS010000524">
    <property type="protein sequence ID" value="CAE7215171.1"/>
    <property type="molecule type" value="Genomic_DNA"/>
</dbReference>
<evidence type="ECO:0000313" key="2">
    <source>
        <dbReference type="EMBL" id="CAE7215171.1"/>
    </source>
</evidence>
<evidence type="ECO:0000313" key="3">
    <source>
        <dbReference type="Proteomes" id="UP000604046"/>
    </source>
</evidence>
<keyword evidence="3" id="KW-1185">Reference proteome</keyword>
<dbReference type="Proteomes" id="UP000604046">
    <property type="component" value="Unassembled WGS sequence"/>
</dbReference>
<proteinExistence type="predicted"/>
<dbReference type="AlphaFoldDB" id="A0A812JT61"/>